<dbReference type="SUPFAM" id="SSF53098">
    <property type="entry name" value="Ribonuclease H-like"/>
    <property type="match status" value="1"/>
</dbReference>
<name>Q7NIQ3_GLOVI</name>
<accession>Q7NIQ3</accession>
<dbReference type="HOGENOM" id="CLU_060706_1_0_3"/>
<dbReference type="AlphaFoldDB" id="Q7NIQ3"/>
<sequence>MGKPPINQMLPPFYQQFLQQQLGLDKAVFLHILLHTLQTQQNLCLERLANALPLPITVDSRRKAVQRFLLLPSLCLWHLWLPLLAQIIEHFAVQPQRLVLAIDRTNWWKYNLLMVSLVWDRRALPVFWRLLNHAGNSSLPERRSVLLPVLKYFHHKQIIVLGDREFGSVGFANWLQSQKVSYCLPASQAQ</sequence>
<reference evidence="1 2" key="2">
    <citation type="journal article" date="2003" name="DNA Res.">
        <title>Complete genome structure of Gloeobacter violaceus PCC 7421, a cyanobacterium that lacks thylakoids (supplement).</title>
        <authorList>
            <person name="Nakamura Y."/>
            <person name="Kaneko T."/>
            <person name="Sato S."/>
            <person name="Mimuro M."/>
            <person name="Miyashita H."/>
            <person name="Tsuchiya T."/>
            <person name="Sasamoto S."/>
            <person name="Watanabe A."/>
            <person name="Kawashima K."/>
            <person name="Kishida Y."/>
            <person name="Kiyokawa C."/>
            <person name="Kohara M."/>
            <person name="Matsumoto M."/>
            <person name="Matsuno A."/>
            <person name="Nakazaki N."/>
            <person name="Shimpo S."/>
            <person name="Takeuchi C."/>
            <person name="Yamada M."/>
            <person name="Tabata S."/>
        </authorList>
    </citation>
    <scope>NUCLEOTIDE SEQUENCE [LARGE SCALE GENOMIC DNA]</scope>
    <source>
        <strain evidence="2">ATCC 29082 / PCC 7421</strain>
    </source>
</reference>
<dbReference type="Proteomes" id="UP000000557">
    <property type="component" value="Chromosome"/>
</dbReference>
<dbReference type="InterPro" id="IPR012337">
    <property type="entry name" value="RNaseH-like_sf"/>
</dbReference>
<reference evidence="1 2" key="1">
    <citation type="journal article" date="2003" name="DNA Res.">
        <title>Complete genome structure of Gloeobacter violaceus PCC 7421, a cyanobacterium that lacks thylakoids.</title>
        <authorList>
            <person name="Nakamura Y."/>
            <person name="Kaneko T."/>
            <person name="Sato S."/>
            <person name="Mimuro M."/>
            <person name="Miyashita H."/>
            <person name="Tsuchiya T."/>
            <person name="Sasamoto S."/>
            <person name="Watanabe A."/>
            <person name="Kawashima K."/>
            <person name="Kishida Y."/>
            <person name="Kiyokawa C."/>
            <person name="Kohara M."/>
            <person name="Matsumoto M."/>
            <person name="Matsuno A."/>
            <person name="Nakazaki N."/>
            <person name="Shimpo S."/>
            <person name="Takeuchi C."/>
            <person name="Yamada M."/>
            <person name="Tabata S."/>
        </authorList>
    </citation>
    <scope>NUCLEOTIDE SEQUENCE [LARGE SCALE GENOMIC DNA]</scope>
    <source>
        <strain evidence="2">ATCC 29082 / PCC 7421</strain>
    </source>
</reference>
<keyword evidence="2" id="KW-1185">Reference proteome</keyword>
<dbReference type="KEGG" id="gvi:glr2130"/>
<dbReference type="RefSeq" id="WP_011142127.1">
    <property type="nucleotide sequence ID" value="NC_005125.1"/>
</dbReference>
<dbReference type="OrthoDB" id="468082at2"/>
<organism evidence="1 2">
    <name type="scientific">Gloeobacter violaceus (strain ATCC 29082 / PCC 7421)</name>
    <dbReference type="NCBI Taxonomy" id="251221"/>
    <lineage>
        <taxon>Bacteria</taxon>
        <taxon>Bacillati</taxon>
        <taxon>Cyanobacteriota</taxon>
        <taxon>Cyanophyceae</taxon>
        <taxon>Gloeobacterales</taxon>
        <taxon>Gloeobacteraceae</taxon>
        <taxon>Gloeobacter</taxon>
    </lineage>
</organism>
<dbReference type="InParanoid" id="Q7NIQ3"/>
<gene>
    <name evidence="1" type="ordered locus">glr2130</name>
</gene>
<dbReference type="EnsemblBacteria" id="BAC90071">
    <property type="protein sequence ID" value="BAC90071"/>
    <property type="gene ID" value="BAC90071"/>
</dbReference>
<proteinExistence type="predicted"/>
<protein>
    <submittedName>
        <fullName evidence="1">Glr2130 protein</fullName>
    </submittedName>
</protein>
<dbReference type="PhylomeDB" id="Q7NIQ3"/>
<dbReference type="STRING" id="251221.gene:10759625"/>
<dbReference type="eggNOG" id="COG3385">
    <property type="taxonomic scope" value="Bacteria"/>
</dbReference>
<evidence type="ECO:0000313" key="2">
    <source>
        <dbReference type="Proteomes" id="UP000000557"/>
    </source>
</evidence>
<dbReference type="EMBL" id="BA000045">
    <property type="protein sequence ID" value="BAC90071.1"/>
    <property type="molecule type" value="Genomic_DNA"/>
</dbReference>
<evidence type="ECO:0000313" key="1">
    <source>
        <dbReference type="EMBL" id="BAC90071.1"/>
    </source>
</evidence>